<protein>
    <submittedName>
        <fullName evidence="2">Uncharacterized protein</fullName>
    </submittedName>
</protein>
<accession>A0A6J4N5G5</accession>
<feature type="compositionally biased region" description="Low complexity" evidence="1">
    <location>
        <begin position="94"/>
        <end position="104"/>
    </location>
</feature>
<feature type="compositionally biased region" description="Basic residues" evidence="1">
    <location>
        <begin position="55"/>
        <end position="71"/>
    </location>
</feature>
<feature type="compositionally biased region" description="Basic and acidic residues" evidence="1">
    <location>
        <begin position="138"/>
        <end position="152"/>
    </location>
</feature>
<feature type="compositionally biased region" description="Basic and acidic residues" evidence="1">
    <location>
        <begin position="219"/>
        <end position="231"/>
    </location>
</feature>
<dbReference type="EMBL" id="CADCUK010000115">
    <property type="protein sequence ID" value="CAA9375433.1"/>
    <property type="molecule type" value="Genomic_DNA"/>
</dbReference>
<feature type="compositionally biased region" description="Gly residues" evidence="1">
    <location>
        <begin position="235"/>
        <end position="246"/>
    </location>
</feature>
<evidence type="ECO:0000256" key="1">
    <source>
        <dbReference type="SAM" id="MobiDB-lite"/>
    </source>
</evidence>
<feature type="compositionally biased region" description="Basic and acidic residues" evidence="1">
    <location>
        <begin position="76"/>
        <end position="89"/>
    </location>
</feature>
<dbReference type="AlphaFoldDB" id="A0A6J4N5G5"/>
<feature type="compositionally biased region" description="Basic and acidic residues" evidence="1">
    <location>
        <begin position="18"/>
        <end position="40"/>
    </location>
</feature>
<name>A0A6J4N5G5_9ACTN</name>
<feature type="non-terminal residue" evidence="2">
    <location>
        <position position="1"/>
    </location>
</feature>
<feature type="compositionally biased region" description="Basic residues" evidence="1">
    <location>
        <begin position="262"/>
        <end position="277"/>
    </location>
</feature>
<sequence length="308" mass="33081">EHTDDGGQTQPIGAGGRGGDRHGPPGRAERVQQWRGEQRRQRLRQRERHGGVQRPHQRLRQGGPRSRRSRPGRGADAGRDLDRQGGPRERRPRGGTLPGRASPRTVRRLRRPRGDGERRRRTHLAVHAAAARALPALRHGDGLVRGAREGAEHQAGVRGRHDRGHRRGLPDPHAGGQPGPVAQVPRPGDEGHRHDPHRVRDRATGGGPGVVEGAAGVPRRPDVARDDHADDGPPAGEGRGGRGPAGGRRLPHRAAQRVGRPDRRRGRGGHRRRRTAAVRRGAGAGAGAARRLAQVGPPAPAAHRVSGL</sequence>
<feature type="compositionally biased region" description="Polar residues" evidence="1">
    <location>
        <begin position="1"/>
        <end position="10"/>
    </location>
</feature>
<feature type="compositionally biased region" description="Basic residues" evidence="1">
    <location>
        <begin position="158"/>
        <end position="167"/>
    </location>
</feature>
<feature type="compositionally biased region" description="Low complexity" evidence="1">
    <location>
        <begin position="125"/>
        <end position="137"/>
    </location>
</feature>
<gene>
    <name evidence="2" type="ORF">AVDCRST_MAG47-1696</name>
</gene>
<feature type="region of interest" description="Disordered" evidence="1">
    <location>
        <begin position="1"/>
        <end position="308"/>
    </location>
</feature>
<organism evidence="2">
    <name type="scientific">uncultured Nocardioidaceae bacterium</name>
    <dbReference type="NCBI Taxonomy" id="253824"/>
    <lineage>
        <taxon>Bacteria</taxon>
        <taxon>Bacillati</taxon>
        <taxon>Actinomycetota</taxon>
        <taxon>Actinomycetes</taxon>
        <taxon>Propionibacteriales</taxon>
        <taxon>Nocardioidaceae</taxon>
        <taxon>environmental samples</taxon>
    </lineage>
</organism>
<proteinExistence type="predicted"/>
<reference evidence="2" key="1">
    <citation type="submission" date="2020-02" db="EMBL/GenBank/DDBJ databases">
        <authorList>
            <person name="Meier V. D."/>
        </authorList>
    </citation>
    <scope>NUCLEOTIDE SEQUENCE</scope>
    <source>
        <strain evidence="2">AVDCRST_MAG47</strain>
    </source>
</reference>
<evidence type="ECO:0000313" key="2">
    <source>
        <dbReference type="EMBL" id="CAA9375433.1"/>
    </source>
</evidence>
<feature type="non-terminal residue" evidence="2">
    <location>
        <position position="308"/>
    </location>
</feature>